<reference evidence="1" key="2">
    <citation type="submission" date="2023-06" db="EMBL/GenBank/DDBJ databases">
        <authorList>
            <person name="Ma L."/>
            <person name="Liu K.-W."/>
            <person name="Li Z."/>
            <person name="Hsiao Y.-Y."/>
            <person name="Qi Y."/>
            <person name="Fu T."/>
            <person name="Tang G."/>
            <person name="Zhang D."/>
            <person name="Sun W.-H."/>
            <person name="Liu D.-K."/>
            <person name="Li Y."/>
            <person name="Chen G.-Z."/>
            <person name="Liu X.-D."/>
            <person name="Liao X.-Y."/>
            <person name="Jiang Y.-T."/>
            <person name="Yu X."/>
            <person name="Hao Y."/>
            <person name="Huang J."/>
            <person name="Zhao X.-W."/>
            <person name="Ke S."/>
            <person name="Chen Y.-Y."/>
            <person name="Wu W.-L."/>
            <person name="Hsu J.-L."/>
            <person name="Lin Y.-F."/>
            <person name="Huang M.-D."/>
            <person name="Li C.-Y."/>
            <person name="Huang L."/>
            <person name="Wang Z.-W."/>
            <person name="Zhao X."/>
            <person name="Zhong W.-Y."/>
            <person name="Peng D.-H."/>
            <person name="Ahmad S."/>
            <person name="Lan S."/>
            <person name="Zhang J.-S."/>
            <person name="Tsai W.-C."/>
            <person name="Van De Peer Y."/>
            <person name="Liu Z.-J."/>
        </authorList>
    </citation>
    <scope>NUCLEOTIDE SEQUENCE</scope>
    <source>
        <strain evidence="1">SCP</strain>
        <tissue evidence="1">Leaves</tissue>
    </source>
</reference>
<organism evidence="1 2">
    <name type="scientific">Acorus gramineus</name>
    <name type="common">Dwarf sweet flag</name>
    <dbReference type="NCBI Taxonomy" id="55184"/>
    <lineage>
        <taxon>Eukaryota</taxon>
        <taxon>Viridiplantae</taxon>
        <taxon>Streptophyta</taxon>
        <taxon>Embryophyta</taxon>
        <taxon>Tracheophyta</taxon>
        <taxon>Spermatophyta</taxon>
        <taxon>Magnoliopsida</taxon>
        <taxon>Liliopsida</taxon>
        <taxon>Acoraceae</taxon>
        <taxon>Acorus</taxon>
    </lineage>
</organism>
<evidence type="ECO:0000313" key="1">
    <source>
        <dbReference type="EMBL" id="KAK1260743.1"/>
    </source>
</evidence>
<reference evidence="1" key="1">
    <citation type="journal article" date="2023" name="Nat. Commun.">
        <title>Diploid and tetraploid genomes of Acorus and the evolution of monocots.</title>
        <authorList>
            <person name="Ma L."/>
            <person name="Liu K.W."/>
            <person name="Li Z."/>
            <person name="Hsiao Y.Y."/>
            <person name="Qi Y."/>
            <person name="Fu T."/>
            <person name="Tang G.D."/>
            <person name="Zhang D."/>
            <person name="Sun W.H."/>
            <person name="Liu D.K."/>
            <person name="Li Y."/>
            <person name="Chen G.Z."/>
            <person name="Liu X.D."/>
            <person name="Liao X.Y."/>
            <person name="Jiang Y.T."/>
            <person name="Yu X."/>
            <person name="Hao Y."/>
            <person name="Huang J."/>
            <person name="Zhao X.W."/>
            <person name="Ke S."/>
            <person name="Chen Y.Y."/>
            <person name="Wu W.L."/>
            <person name="Hsu J.L."/>
            <person name="Lin Y.F."/>
            <person name="Huang M.D."/>
            <person name="Li C.Y."/>
            <person name="Huang L."/>
            <person name="Wang Z.W."/>
            <person name="Zhao X."/>
            <person name="Zhong W.Y."/>
            <person name="Peng D.H."/>
            <person name="Ahmad S."/>
            <person name="Lan S."/>
            <person name="Zhang J.S."/>
            <person name="Tsai W.C."/>
            <person name="Van de Peer Y."/>
            <person name="Liu Z.J."/>
        </authorList>
    </citation>
    <scope>NUCLEOTIDE SEQUENCE</scope>
    <source>
        <strain evidence="1">SCP</strain>
    </source>
</reference>
<comment type="caution">
    <text evidence="1">The sequence shown here is derived from an EMBL/GenBank/DDBJ whole genome shotgun (WGS) entry which is preliminary data.</text>
</comment>
<dbReference type="Proteomes" id="UP001179952">
    <property type="component" value="Unassembled WGS sequence"/>
</dbReference>
<proteinExistence type="predicted"/>
<accession>A0AAV9A917</accession>
<evidence type="ECO:0000313" key="2">
    <source>
        <dbReference type="Proteomes" id="UP001179952"/>
    </source>
</evidence>
<name>A0AAV9A917_ACOGR</name>
<gene>
    <name evidence="1" type="ORF">QJS04_geneDACA013358</name>
</gene>
<dbReference type="AlphaFoldDB" id="A0AAV9A917"/>
<sequence>MGIMRWIEHRRIDLGKLNILRVGGSSTKVPERCDSNLSDMEDNDKAWTTINLVQTAAVALELDVQDLYIIRSGPNNIYGD</sequence>
<protein>
    <submittedName>
        <fullName evidence="1">Uncharacterized protein</fullName>
    </submittedName>
</protein>
<keyword evidence="2" id="KW-1185">Reference proteome</keyword>
<dbReference type="EMBL" id="JAUJYN010000011">
    <property type="protein sequence ID" value="KAK1260743.1"/>
    <property type="molecule type" value="Genomic_DNA"/>
</dbReference>